<proteinExistence type="predicted"/>
<protein>
    <submittedName>
        <fullName evidence="2">Uncharacterized protein</fullName>
    </submittedName>
</protein>
<dbReference type="AlphaFoldDB" id="A0A2T5C0Q2"/>
<comment type="caution">
    <text evidence="2">The sequence shown here is derived from an EMBL/GenBank/DDBJ whole genome shotgun (WGS) entry which is preliminary data.</text>
</comment>
<evidence type="ECO:0000313" key="3">
    <source>
        <dbReference type="Proteomes" id="UP000243525"/>
    </source>
</evidence>
<evidence type="ECO:0000256" key="1">
    <source>
        <dbReference type="SAM" id="MobiDB-lite"/>
    </source>
</evidence>
<name>A0A2T5C0Q2_9BACT</name>
<gene>
    <name evidence="2" type="ORF">C8N47_11057</name>
</gene>
<sequence>MEPTGIPVNSSLQNCNVMKQILTILLFCFISLYGSSQNKRNKERDIKTTDLYLYGEATADTQDEATNLAKKMLASRIYDFEPGLINNSESLEQAIDKSEHYISMPRGIKFRTIAFMLKTEVQELANDAAMATAEESATTDKPSPAASPEPEQAAAPVPVAAVTPPQEQNPQSGEPAVHRQSLAEIEQETQKRNQAEATADEKHAQTSTDETSEQPQIRSSFSSGEDLLQYILTIEDARILQKLFDEQKGKGMMIYGGKSTLSFPDKCYLVVYSRNGVVKAYLDKGRVSRKNLLTDTMESLNNYGNEPFIWFQLMN</sequence>
<feature type="region of interest" description="Disordered" evidence="1">
    <location>
        <begin position="186"/>
        <end position="220"/>
    </location>
</feature>
<feature type="compositionally biased region" description="Low complexity" evidence="1">
    <location>
        <begin position="142"/>
        <end position="157"/>
    </location>
</feature>
<feature type="region of interest" description="Disordered" evidence="1">
    <location>
        <begin position="129"/>
        <end position="157"/>
    </location>
</feature>
<dbReference type="Proteomes" id="UP000243525">
    <property type="component" value="Unassembled WGS sequence"/>
</dbReference>
<dbReference type="EMBL" id="QAAD01000010">
    <property type="protein sequence ID" value="PTN08171.1"/>
    <property type="molecule type" value="Genomic_DNA"/>
</dbReference>
<evidence type="ECO:0000313" key="2">
    <source>
        <dbReference type="EMBL" id="PTN08171.1"/>
    </source>
</evidence>
<feature type="compositionally biased region" description="Polar residues" evidence="1">
    <location>
        <begin position="205"/>
        <end position="220"/>
    </location>
</feature>
<keyword evidence="3" id="KW-1185">Reference proteome</keyword>
<reference evidence="2 3" key="1">
    <citation type="submission" date="2018-04" db="EMBL/GenBank/DDBJ databases">
        <title>Genomic Encyclopedia of Archaeal and Bacterial Type Strains, Phase II (KMG-II): from individual species to whole genera.</title>
        <authorList>
            <person name="Goeker M."/>
        </authorList>
    </citation>
    <scope>NUCLEOTIDE SEQUENCE [LARGE SCALE GENOMIC DNA]</scope>
    <source>
        <strain evidence="2 3">DSM 28823</strain>
    </source>
</reference>
<accession>A0A2T5C0Q2</accession>
<organism evidence="2 3">
    <name type="scientific">Mangrovibacterium marinum</name>
    <dbReference type="NCBI Taxonomy" id="1639118"/>
    <lineage>
        <taxon>Bacteria</taxon>
        <taxon>Pseudomonadati</taxon>
        <taxon>Bacteroidota</taxon>
        <taxon>Bacteroidia</taxon>
        <taxon>Marinilabiliales</taxon>
        <taxon>Prolixibacteraceae</taxon>
        <taxon>Mangrovibacterium</taxon>
    </lineage>
</organism>
<feature type="compositionally biased region" description="Basic and acidic residues" evidence="1">
    <location>
        <begin position="188"/>
        <end position="204"/>
    </location>
</feature>